<organism evidence="1 2">
    <name type="scientific">Hirsutella rhossiliensis</name>
    <dbReference type="NCBI Taxonomy" id="111463"/>
    <lineage>
        <taxon>Eukaryota</taxon>
        <taxon>Fungi</taxon>
        <taxon>Dikarya</taxon>
        <taxon>Ascomycota</taxon>
        <taxon>Pezizomycotina</taxon>
        <taxon>Sordariomycetes</taxon>
        <taxon>Hypocreomycetidae</taxon>
        <taxon>Hypocreales</taxon>
        <taxon>Ophiocordycipitaceae</taxon>
        <taxon>Hirsutella</taxon>
    </lineage>
</organism>
<evidence type="ECO:0000313" key="2">
    <source>
        <dbReference type="Proteomes" id="UP000824596"/>
    </source>
</evidence>
<protein>
    <submittedName>
        <fullName evidence="1">Uncharacterized protein</fullName>
    </submittedName>
</protein>
<dbReference type="PANTHER" id="PTHR35605">
    <property type="entry name" value="ECP2 EFFECTOR PROTEIN DOMAIN-CONTAINING PROTEIN-RELATED"/>
    <property type="match status" value="1"/>
</dbReference>
<gene>
    <name evidence="1" type="ORF">HRG_04783</name>
</gene>
<dbReference type="AlphaFoldDB" id="A0A9P8SK36"/>
<dbReference type="OrthoDB" id="3552888at2759"/>
<dbReference type="EMBL" id="JAIZPD010000004">
    <property type="protein sequence ID" value="KAH0964355.1"/>
    <property type="molecule type" value="Genomic_DNA"/>
</dbReference>
<comment type="caution">
    <text evidence="1">The sequence shown here is derived from an EMBL/GenBank/DDBJ whole genome shotgun (WGS) entry which is preliminary data.</text>
</comment>
<accession>A0A9P8SK36</accession>
<proteinExistence type="predicted"/>
<evidence type="ECO:0000313" key="1">
    <source>
        <dbReference type="EMBL" id="KAH0964355.1"/>
    </source>
</evidence>
<dbReference type="Proteomes" id="UP000824596">
    <property type="component" value="Unassembled WGS sequence"/>
</dbReference>
<dbReference type="GeneID" id="68353912"/>
<dbReference type="PANTHER" id="PTHR35605:SF1">
    <property type="entry name" value="ECP2 EFFECTOR PROTEIN DOMAIN-CONTAINING PROTEIN-RELATED"/>
    <property type="match status" value="1"/>
</dbReference>
<keyword evidence="2" id="KW-1185">Reference proteome</keyword>
<sequence length="266" mass="29405">MQALRVDQSRQRFLSGLGTLGTAYRRAFKAEKSEIKMKIFCNTPGAVAVILSALVAKVIGLDDPIEGYAAFTPEWEVEVSPSGRMMRLNGTIEEIYRELLLINPKYEEEFVIAPEPKKEPPPSAKLSANSSSLQGTDWNLGTSICGGRWQAASVRRIKEGIEHLRRVRGRPGSEPGPSRCGRVSCSYNSAIWWCNDLAAMISADGANVANIQDGRPKKLSSFSDIANGAQLLVTRCVEWMNPEPRDIGGQAFHPSKWNVIVRRDRC</sequence>
<reference evidence="1" key="1">
    <citation type="submission" date="2021-09" db="EMBL/GenBank/DDBJ databases">
        <title>A high-quality genome of the endoparasitic fungus Hirsutella rhossiliensis with a comparison of Hirsutella genomes reveals transposable elements contributing to genome size variation.</title>
        <authorList>
            <person name="Lin R."/>
            <person name="Jiao Y."/>
            <person name="Sun X."/>
            <person name="Ling J."/>
            <person name="Xie B."/>
            <person name="Cheng X."/>
        </authorList>
    </citation>
    <scope>NUCLEOTIDE SEQUENCE</scope>
    <source>
        <strain evidence="1">HR02</strain>
    </source>
</reference>
<name>A0A9P8SK36_9HYPO</name>
<dbReference type="RefSeq" id="XP_044721868.1">
    <property type="nucleotide sequence ID" value="XM_044863254.1"/>
</dbReference>